<comment type="pathway">
    <text evidence="8">Amino-acid biosynthesis; L-methionine biosynthesis via de novo pathway; L-homoserine from L-aspartate: step 1/3.</text>
</comment>
<dbReference type="FunFam" id="3.30.70.260:FF:000016">
    <property type="entry name" value="Aspartokinase"/>
    <property type="match status" value="1"/>
</dbReference>
<evidence type="ECO:0000256" key="8">
    <source>
        <dbReference type="RuleBase" id="RU004249"/>
    </source>
</evidence>
<dbReference type="SUPFAM" id="SSF55021">
    <property type="entry name" value="ACT-like"/>
    <property type="match status" value="2"/>
</dbReference>
<accession>A0A0E0J9F1</accession>
<keyword evidence="7" id="KW-0067">ATP-binding</keyword>
<proteinExistence type="inferred from homology"/>
<dbReference type="FunFam" id="3.30.70.260:FF:000020">
    <property type="entry name" value="Aspartokinase 1"/>
    <property type="match status" value="1"/>
</dbReference>
<dbReference type="CDD" id="cd04918">
    <property type="entry name" value="ACT_AK1-AT_2"/>
    <property type="match status" value="1"/>
</dbReference>
<dbReference type="InterPro" id="IPR001048">
    <property type="entry name" value="Asp/Glu/Uridylate_kinase"/>
</dbReference>
<evidence type="ECO:0000313" key="10">
    <source>
        <dbReference type="EnsemblPlants" id="ONIVA12G09540.1"/>
    </source>
</evidence>
<dbReference type="InterPro" id="IPR045865">
    <property type="entry name" value="ACT-like_dom_sf"/>
</dbReference>
<dbReference type="EC" id="2.7.2.4" evidence="2"/>
<dbReference type="InterPro" id="IPR047896">
    <property type="entry name" value="AK1_ACT_1"/>
</dbReference>
<evidence type="ECO:0000256" key="2">
    <source>
        <dbReference type="ARBA" id="ARBA00013059"/>
    </source>
</evidence>
<keyword evidence="3" id="KW-0808">Transferase</keyword>
<dbReference type="Gene3D" id="3.40.1160.10">
    <property type="entry name" value="Acetylglutamate kinase-like"/>
    <property type="match status" value="1"/>
</dbReference>
<dbReference type="GO" id="GO:0009090">
    <property type="term" value="P:homoserine biosynthetic process"/>
    <property type="evidence" value="ECO:0007669"/>
    <property type="project" value="TreeGrafter"/>
</dbReference>
<evidence type="ECO:0000256" key="6">
    <source>
        <dbReference type="ARBA" id="ARBA00022777"/>
    </source>
</evidence>
<dbReference type="GO" id="GO:0005829">
    <property type="term" value="C:cytosol"/>
    <property type="evidence" value="ECO:0007669"/>
    <property type="project" value="TreeGrafter"/>
</dbReference>
<dbReference type="OMA" id="DNINIMM"/>
<dbReference type="NCBIfam" id="TIGR00657">
    <property type="entry name" value="asp_kinases"/>
    <property type="match status" value="1"/>
</dbReference>
<evidence type="ECO:0000313" key="11">
    <source>
        <dbReference type="Proteomes" id="UP000006591"/>
    </source>
</evidence>
<reference evidence="10" key="1">
    <citation type="submission" date="2015-04" db="UniProtKB">
        <authorList>
            <consortium name="EnsemblPlants"/>
        </authorList>
    </citation>
    <scope>IDENTIFICATION</scope>
    <source>
        <strain evidence="10">SL10</strain>
    </source>
</reference>
<evidence type="ECO:0000256" key="4">
    <source>
        <dbReference type="ARBA" id="ARBA00022697"/>
    </source>
</evidence>
<name>A0A0E0J9F1_ORYNI</name>
<keyword evidence="5" id="KW-0547">Nucleotide-binding</keyword>
<dbReference type="Gramene" id="ONIVA12G09540.1">
    <property type="protein sequence ID" value="ONIVA12G09540.1"/>
    <property type="gene ID" value="ONIVA12G09540"/>
</dbReference>
<dbReference type="FunFam" id="3.40.1160.10:FF:000012">
    <property type="entry name" value="Aspartokinase"/>
    <property type="match status" value="1"/>
</dbReference>
<dbReference type="Proteomes" id="UP000006591">
    <property type="component" value="Chromosome 12"/>
</dbReference>
<dbReference type="eggNOG" id="KOG0456">
    <property type="taxonomic scope" value="Eukaryota"/>
</dbReference>
<dbReference type="STRING" id="4536.A0A0E0J9F1"/>
<dbReference type="PANTHER" id="PTHR21499:SF59">
    <property type="entry name" value="ASPARTOKINASE"/>
    <property type="match status" value="1"/>
</dbReference>
<dbReference type="UniPathway" id="UPA00051">
    <property type="reaction ID" value="UER00462"/>
</dbReference>
<dbReference type="GO" id="GO:0009088">
    <property type="term" value="P:threonine biosynthetic process"/>
    <property type="evidence" value="ECO:0007669"/>
    <property type="project" value="UniProtKB-UniPathway"/>
</dbReference>
<dbReference type="UniPathway" id="UPA00034">
    <property type="reaction ID" value="UER00015"/>
</dbReference>
<dbReference type="CDD" id="cd04933">
    <property type="entry name" value="ACT_AK1-AT_1"/>
    <property type="match status" value="1"/>
</dbReference>
<dbReference type="GO" id="GO:0004072">
    <property type="term" value="F:aspartate kinase activity"/>
    <property type="evidence" value="ECO:0007669"/>
    <property type="project" value="UniProtKB-EC"/>
</dbReference>
<dbReference type="SUPFAM" id="SSF53633">
    <property type="entry name" value="Carbamate kinase-like"/>
    <property type="match status" value="1"/>
</dbReference>
<dbReference type="Pfam" id="PF00696">
    <property type="entry name" value="AA_kinase"/>
    <property type="match status" value="1"/>
</dbReference>
<evidence type="ECO:0000259" key="9">
    <source>
        <dbReference type="PROSITE" id="PS51671"/>
    </source>
</evidence>
<evidence type="ECO:0000256" key="5">
    <source>
        <dbReference type="ARBA" id="ARBA00022741"/>
    </source>
</evidence>
<keyword evidence="6" id="KW-0418">Kinase</keyword>
<dbReference type="InterPro" id="IPR002912">
    <property type="entry name" value="ACT_dom"/>
</dbReference>
<keyword evidence="8" id="KW-0028">Amino-acid biosynthesis</keyword>
<dbReference type="EnsemblPlants" id="ONIVA12G09540.1">
    <property type="protein sequence ID" value="ONIVA12G09540.1"/>
    <property type="gene ID" value="ONIVA12G09540"/>
</dbReference>
<dbReference type="GO" id="GO:0009089">
    <property type="term" value="P:lysine biosynthetic process via diaminopimelate"/>
    <property type="evidence" value="ECO:0007669"/>
    <property type="project" value="UniProtKB-UniPathway"/>
</dbReference>
<dbReference type="InterPro" id="IPR001341">
    <property type="entry name" value="Asp_kinase"/>
</dbReference>
<organism evidence="10">
    <name type="scientific">Oryza nivara</name>
    <name type="common">Indian wild rice</name>
    <name type="synonym">Oryza sativa f. spontanea</name>
    <dbReference type="NCBI Taxonomy" id="4536"/>
    <lineage>
        <taxon>Eukaryota</taxon>
        <taxon>Viridiplantae</taxon>
        <taxon>Streptophyta</taxon>
        <taxon>Embryophyta</taxon>
        <taxon>Tracheophyta</taxon>
        <taxon>Spermatophyta</taxon>
        <taxon>Magnoliopsida</taxon>
        <taxon>Liliopsida</taxon>
        <taxon>Poales</taxon>
        <taxon>Poaceae</taxon>
        <taxon>BOP clade</taxon>
        <taxon>Oryzoideae</taxon>
        <taxon>Oryzeae</taxon>
        <taxon>Oryzinae</taxon>
        <taxon>Oryza</taxon>
    </lineage>
</organism>
<dbReference type="InterPro" id="IPR054352">
    <property type="entry name" value="ACT_Aspartokinase"/>
</dbReference>
<protein>
    <recommendedName>
        <fullName evidence="2">aspartate kinase</fullName>
        <ecNumber evidence="2">2.7.2.4</ecNumber>
    </recommendedName>
</protein>
<dbReference type="Pfam" id="PF22468">
    <property type="entry name" value="ACT_9"/>
    <property type="match status" value="1"/>
</dbReference>
<dbReference type="GO" id="GO:0009570">
    <property type="term" value="C:chloroplast stroma"/>
    <property type="evidence" value="ECO:0007669"/>
    <property type="project" value="TreeGrafter"/>
</dbReference>
<dbReference type="AlphaFoldDB" id="A0A0E0J9F1"/>
<comment type="pathway">
    <text evidence="8">Amino-acid biosynthesis; L-threonine biosynthesis; L-threonine from L-aspartate: step 1/5.</text>
</comment>
<dbReference type="Gene3D" id="3.30.70.260">
    <property type="match status" value="2"/>
</dbReference>
<comment type="similarity">
    <text evidence="1">Belongs to the aspartokinase family.</text>
</comment>
<dbReference type="GO" id="GO:0005524">
    <property type="term" value="F:ATP binding"/>
    <property type="evidence" value="ECO:0007669"/>
    <property type="project" value="UniProtKB-KW"/>
</dbReference>
<sequence length="630" mass="68349">MAAAAALRCNPRPSAAVALRGAAAAPQVGNEAAFELLVGATEPCLRGRRRGAGIRCQRSAAASAVVVEKKSRAVEPAREGANAGHTESELTVVMKFGGSSVASAERMREVADLILSFPEERPVIVLSAMGKTTNKLLMAGEKAVGCGAKNVSELDELTFIKELHFGTIDQLGLDRSIVSGSLYQYQLKLEAFHQAMKMAVTLFGRGGGVATASGIRRRQMERRCIRPQKVGYGGRLSDELEQLLKGIAMMKELTLRTRDYLVSFGECMSTRIFAALLNKLGVKARQYDAFEIGFITTDDFTNADILEATYPAIAKRLHGDWVTGPAIPIVTGFLGKGWKTGAITTLGRGGSDLTATTIGKALGLREIQVWKDVDGVLTCDPNIHPNAKPVPYLTFDEAAELAYFGAQVLHPQSMRPAREGDIPVRVKNSYNRRAPGTLITKARDMSKTVLTSIVLKSNITMLDIVSTRMLGQYGFLAKVFSIFEDLGISVDCVATSEVSISLTLDPSKLWSRELIKQANELDHVIEELEKIAVVHLLQHRSIISLIGNVQRSSLILEKAFNVLRTNGVNVQMISQGASKVNISLVVHDSEAKQCVQALHSAFFESGFLPEVNDILQDDSVAHSNGTVYRH</sequence>
<dbReference type="PROSITE" id="PS51671">
    <property type="entry name" value="ACT"/>
    <property type="match status" value="1"/>
</dbReference>
<dbReference type="PANTHER" id="PTHR21499">
    <property type="entry name" value="ASPARTATE KINASE"/>
    <property type="match status" value="1"/>
</dbReference>
<dbReference type="InterPro" id="IPR036393">
    <property type="entry name" value="AceGlu_kinase-like_sf"/>
</dbReference>
<dbReference type="InterPro" id="IPR047895">
    <property type="entry name" value="AK1_ACT_2"/>
</dbReference>
<evidence type="ECO:0000256" key="1">
    <source>
        <dbReference type="ARBA" id="ARBA00010122"/>
    </source>
</evidence>
<keyword evidence="4" id="KW-0791">Threonine biosynthesis</keyword>
<feature type="domain" description="ACT" evidence="9">
    <location>
        <begin position="464"/>
        <end position="544"/>
    </location>
</feature>
<dbReference type="PROSITE" id="PS00324">
    <property type="entry name" value="ASPARTOKINASE"/>
    <property type="match status" value="1"/>
</dbReference>
<reference evidence="10" key="2">
    <citation type="submission" date="2018-04" db="EMBL/GenBank/DDBJ databases">
        <title>OnivRS2 (Oryza nivara Reference Sequence Version 2).</title>
        <authorList>
            <person name="Zhang J."/>
            <person name="Kudrna D."/>
            <person name="Lee S."/>
            <person name="Talag J."/>
            <person name="Rajasekar S."/>
            <person name="Welchert J."/>
            <person name="Hsing Y.-I."/>
            <person name="Wing R.A."/>
        </authorList>
    </citation>
    <scope>NUCLEOTIDE SEQUENCE [LARGE SCALE GENOMIC DNA]</scope>
    <source>
        <strain evidence="10">SL10</strain>
    </source>
</reference>
<comment type="pathway">
    <text evidence="8">Amino-acid biosynthesis; L-lysine biosynthesis via DAP pathway; (S)-tetrahydrodipicolinate from L-aspartate: step 1/4.</text>
</comment>
<keyword evidence="11" id="KW-1185">Reference proteome</keyword>
<evidence type="ECO:0000256" key="7">
    <source>
        <dbReference type="ARBA" id="ARBA00022840"/>
    </source>
</evidence>
<evidence type="ECO:0000256" key="3">
    <source>
        <dbReference type="ARBA" id="ARBA00022679"/>
    </source>
</evidence>
<dbReference type="HOGENOM" id="CLU_009116_6_1_1"/>
<dbReference type="InterPro" id="IPR018042">
    <property type="entry name" value="Aspartate_kinase_CS"/>
</dbReference>
<dbReference type="UniPathway" id="UPA00050">
    <property type="reaction ID" value="UER00461"/>
</dbReference>